<name>A0A915YP80_9GLOM</name>
<gene>
    <name evidence="1" type="ORF">CHRIB12_LOCUS620</name>
</gene>
<evidence type="ECO:0000313" key="1">
    <source>
        <dbReference type="EMBL" id="CAB5298001.1"/>
    </source>
</evidence>
<evidence type="ECO:0000313" key="2">
    <source>
        <dbReference type="Proteomes" id="UP000684084"/>
    </source>
</evidence>
<comment type="caution">
    <text evidence="1">The sequence shown here is derived from an EMBL/GenBank/DDBJ whole genome shotgun (WGS) entry which is preliminary data.</text>
</comment>
<accession>A0A915YP80</accession>
<dbReference type="AlphaFoldDB" id="A0A915YP80"/>
<protein>
    <submittedName>
        <fullName evidence="1">Uncharacterized protein</fullName>
    </submittedName>
</protein>
<dbReference type="Proteomes" id="UP000684084">
    <property type="component" value="Unassembled WGS sequence"/>
</dbReference>
<sequence>MIVAHYIIIFNVMNKNAIKWRLLSPLVLSTAIALFTALTVDRTSACNNKESFRSLTNCSKSPKEAGNLVRLKR</sequence>
<dbReference type="EMBL" id="CAGKOT010000001">
    <property type="protein sequence ID" value="CAB5298001.1"/>
    <property type="molecule type" value="Genomic_DNA"/>
</dbReference>
<organism evidence="1 2">
    <name type="scientific">Rhizophagus irregularis</name>
    <dbReference type="NCBI Taxonomy" id="588596"/>
    <lineage>
        <taxon>Eukaryota</taxon>
        <taxon>Fungi</taxon>
        <taxon>Fungi incertae sedis</taxon>
        <taxon>Mucoromycota</taxon>
        <taxon>Glomeromycotina</taxon>
        <taxon>Glomeromycetes</taxon>
        <taxon>Glomerales</taxon>
        <taxon>Glomeraceae</taxon>
        <taxon>Rhizophagus</taxon>
    </lineage>
</organism>
<proteinExistence type="predicted"/>
<reference evidence="1" key="1">
    <citation type="submission" date="2020-05" db="EMBL/GenBank/DDBJ databases">
        <authorList>
            <person name="Rincon C."/>
            <person name="Sanders R I."/>
            <person name="Robbins C."/>
            <person name="Chaturvedi A."/>
        </authorList>
    </citation>
    <scope>NUCLEOTIDE SEQUENCE</scope>
    <source>
        <strain evidence="1">CHB12</strain>
    </source>
</reference>